<comment type="caution">
    <text evidence="2">The sequence shown here is derived from an EMBL/GenBank/DDBJ whole genome shotgun (WGS) entry which is preliminary data.</text>
</comment>
<evidence type="ECO:0000313" key="3">
    <source>
        <dbReference type="Proteomes" id="UP000698752"/>
    </source>
</evidence>
<evidence type="ECO:0000256" key="1">
    <source>
        <dbReference type="SAM" id="MobiDB-lite"/>
    </source>
</evidence>
<evidence type="ECO:0000313" key="2">
    <source>
        <dbReference type="EMBL" id="MBR0648720.1"/>
    </source>
</evidence>
<protein>
    <submittedName>
        <fullName evidence="2">Uncharacterized protein</fullName>
    </submittedName>
</protein>
<dbReference type="RefSeq" id="WP_211866087.1">
    <property type="nucleotide sequence ID" value="NZ_JAAEDI010000003.1"/>
</dbReference>
<name>A0ABS5ECI0_9PROT</name>
<organism evidence="2 3">
    <name type="scientific">Neoroseomonas terrae</name>
    <dbReference type="NCBI Taxonomy" id="424799"/>
    <lineage>
        <taxon>Bacteria</taxon>
        <taxon>Pseudomonadati</taxon>
        <taxon>Pseudomonadota</taxon>
        <taxon>Alphaproteobacteria</taxon>
        <taxon>Acetobacterales</taxon>
        <taxon>Acetobacteraceae</taxon>
        <taxon>Neoroseomonas</taxon>
    </lineage>
</organism>
<proteinExistence type="predicted"/>
<sequence length="94" mass="10168">MIAAFSERVGQPGGKRYLEADGALNGRKDVPPRRVLLAAASHDCDQWPDLRDAHRICARKTQVARGIARLSLHLLGGRSSNIVPGIRTDEGNAV</sequence>
<dbReference type="EMBL" id="JAAEDI010000003">
    <property type="protein sequence ID" value="MBR0648720.1"/>
    <property type="molecule type" value="Genomic_DNA"/>
</dbReference>
<keyword evidence="3" id="KW-1185">Reference proteome</keyword>
<reference evidence="3" key="1">
    <citation type="journal article" date="2021" name="Syst. Appl. Microbiol.">
        <title>Roseomonas hellenica sp. nov., isolated from roots of wild-growing Alkanna tinctoria.</title>
        <authorList>
            <person name="Rat A."/>
            <person name="Naranjo H.D."/>
            <person name="Lebbe L."/>
            <person name="Cnockaert M."/>
            <person name="Krigas N."/>
            <person name="Grigoriadou K."/>
            <person name="Maloupa E."/>
            <person name="Willems A."/>
        </authorList>
    </citation>
    <scope>NUCLEOTIDE SEQUENCE [LARGE SCALE GENOMIC DNA]</scope>
    <source>
        <strain evidence="3">LMG 31159</strain>
    </source>
</reference>
<gene>
    <name evidence="2" type="ORF">GXW78_03540</name>
</gene>
<accession>A0ABS5ECI0</accession>
<dbReference type="Proteomes" id="UP000698752">
    <property type="component" value="Unassembled WGS sequence"/>
</dbReference>
<feature type="region of interest" description="Disordered" evidence="1">
    <location>
        <begin position="1"/>
        <end position="20"/>
    </location>
</feature>